<dbReference type="InterPro" id="IPR041588">
    <property type="entry name" value="Integrase_H2C2"/>
</dbReference>
<feature type="domain" description="Integrase zinc-binding" evidence="1">
    <location>
        <begin position="41"/>
        <end position="96"/>
    </location>
</feature>
<sequence length="252" mass="28575">MELTDLIESKKLRTQAARYSIVSGELYIRGFSTPLLRCLDQQQADYVIREIHEGICGSHSGGRTLATKVLRAGYYWPTLRSNCTEFVKKCVQCQKHENLIHASAAELHSISSPWPFALWGIDILGPFPMAKGQVKLLIVVVDYFTKWIEAEPLATITATNVQKFVWKNIITRCTPQSSTKETPFQLAYGTDSMILVEVGEPSFRRTHFHEESNDGVIRAELDVLDKAREKAQVIAEACKQRMTRRFNSNVKP</sequence>
<dbReference type="SUPFAM" id="SSF53098">
    <property type="entry name" value="Ribonuclease H-like"/>
    <property type="match status" value="1"/>
</dbReference>
<dbReference type="GO" id="GO:0003676">
    <property type="term" value="F:nucleic acid binding"/>
    <property type="evidence" value="ECO:0007669"/>
    <property type="project" value="InterPro"/>
</dbReference>
<dbReference type="Pfam" id="PF17921">
    <property type="entry name" value="Integrase_H2C2"/>
    <property type="match status" value="1"/>
</dbReference>
<gene>
    <name evidence="2" type="ORF">KK1_001077</name>
</gene>
<proteinExistence type="predicted"/>
<evidence type="ECO:0000313" key="3">
    <source>
        <dbReference type="Proteomes" id="UP000075243"/>
    </source>
</evidence>
<dbReference type="InterPro" id="IPR012337">
    <property type="entry name" value="RNaseH-like_sf"/>
</dbReference>
<evidence type="ECO:0000259" key="1">
    <source>
        <dbReference type="Pfam" id="PF17921"/>
    </source>
</evidence>
<dbReference type="EMBL" id="CM003613">
    <property type="protein sequence ID" value="KYP54877.1"/>
    <property type="molecule type" value="Genomic_DNA"/>
</dbReference>
<dbReference type="Gene3D" id="1.10.340.70">
    <property type="match status" value="1"/>
</dbReference>
<keyword evidence="3" id="KW-1185">Reference proteome</keyword>
<name>A0A151SJA9_CAJCA</name>
<dbReference type="InterPro" id="IPR036397">
    <property type="entry name" value="RNaseH_sf"/>
</dbReference>
<dbReference type="AlphaFoldDB" id="A0A151SJA9"/>
<dbReference type="Gene3D" id="3.30.420.10">
    <property type="entry name" value="Ribonuclease H-like superfamily/Ribonuclease H"/>
    <property type="match status" value="1"/>
</dbReference>
<dbReference type="PANTHER" id="PTHR48475">
    <property type="entry name" value="RIBONUCLEASE H"/>
    <property type="match status" value="1"/>
</dbReference>
<dbReference type="Gramene" id="C.cajan_01049.t">
    <property type="protein sequence ID" value="C.cajan_01049.t"/>
    <property type="gene ID" value="C.cajan_01049"/>
</dbReference>
<dbReference type="PANTHER" id="PTHR48475:SF2">
    <property type="entry name" value="RIBONUCLEASE H"/>
    <property type="match status" value="1"/>
</dbReference>
<organism evidence="2 3">
    <name type="scientific">Cajanus cajan</name>
    <name type="common">Pigeon pea</name>
    <name type="synonym">Cajanus indicus</name>
    <dbReference type="NCBI Taxonomy" id="3821"/>
    <lineage>
        <taxon>Eukaryota</taxon>
        <taxon>Viridiplantae</taxon>
        <taxon>Streptophyta</taxon>
        <taxon>Embryophyta</taxon>
        <taxon>Tracheophyta</taxon>
        <taxon>Spermatophyta</taxon>
        <taxon>Magnoliopsida</taxon>
        <taxon>eudicotyledons</taxon>
        <taxon>Gunneridae</taxon>
        <taxon>Pentapetalae</taxon>
        <taxon>rosids</taxon>
        <taxon>fabids</taxon>
        <taxon>Fabales</taxon>
        <taxon>Fabaceae</taxon>
        <taxon>Papilionoideae</taxon>
        <taxon>50 kb inversion clade</taxon>
        <taxon>NPAAA clade</taxon>
        <taxon>indigoferoid/millettioid clade</taxon>
        <taxon>Phaseoleae</taxon>
        <taxon>Cajanus</taxon>
    </lineage>
</organism>
<dbReference type="Gene3D" id="6.10.20.110">
    <property type="match status" value="1"/>
</dbReference>
<dbReference type="OMA" id="FFCPRAN"/>
<reference evidence="2 3" key="1">
    <citation type="journal article" date="2012" name="Nat. Biotechnol.">
        <title>Draft genome sequence of pigeonpea (Cajanus cajan), an orphan legume crop of resource-poor farmers.</title>
        <authorList>
            <person name="Varshney R.K."/>
            <person name="Chen W."/>
            <person name="Li Y."/>
            <person name="Bharti A.K."/>
            <person name="Saxena R.K."/>
            <person name="Schlueter J.A."/>
            <person name="Donoghue M.T."/>
            <person name="Azam S."/>
            <person name="Fan G."/>
            <person name="Whaley A.M."/>
            <person name="Farmer A.D."/>
            <person name="Sheridan J."/>
            <person name="Iwata A."/>
            <person name="Tuteja R."/>
            <person name="Penmetsa R.V."/>
            <person name="Wu W."/>
            <person name="Upadhyaya H.D."/>
            <person name="Yang S.P."/>
            <person name="Shah T."/>
            <person name="Saxena K.B."/>
            <person name="Michael T."/>
            <person name="McCombie W.R."/>
            <person name="Yang B."/>
            <person name="Zhang G."/>
            <person name="Yang H."/>
            <person name="Wang J."/>
            <person name="Spillane C."/>
            <person name="Cook D.R."/>
            <person name="May G.D."/>
            <person name="Xu X."/>
            <person name="Jackson S.A."/>
        </authorList>
    </citation>
    <scope>NUCLEOTIDE SEQUENCE [LARGE SCALE GENOMIC DNA]</scope>
    <source>
        <strain evidence="3">cv. Asha</strain>
    </source>
</reference>
<dbReference type="Proteomes" id="UP000075243">
    <property type="component" value="Chromosome 11"/>
</dbReference>
<protein>
    <submittedName>
        <fullName evidence="2">Gypsy retrotransposon integrase-like protein 1</fullName>
    </submittedName>
</protein>
<accession>A0A151SJA9</accession>
<evidence type="ECO:0000313" key="2">
    <source>
        <dbReference type="EMBL" id="KYP54877.1"/>
    </source>
</evidence>